<evidence type="ECO:0000313" key="4">
    <source>
        <dbReference type="Proteomes" id="UP000029578"/>
    </source>
</evidence>
<dbReference type="PANTHER" id="PTHR43031:SF1">
    <property type="entry name" value="PYRIDINE NUCLEOTIDE-DISULPHIDE OXIDOREDUCTASE"/>
    <property type="match status" value="1"/>
</dbReference>
<dbReference type="Pfam" id="PF00581">
    <property type="entry name" value="Rhodanese"/>
    <property type="match status" value="1"/>
</dbReference>
<dbReference type="RefSeq" id="WP_036864527.1">
    <property type="nucleotide sequence ID" value="NZ_JRNS01000322.1"/>
</dbReference>
<evidence type="ECO:0000259" key="2">
    <source>
        <dbReference type="PROSITE" id="PS50206"/>
    </source>
</evidence>
<keyword evidence="1" id="KW-0732">Signal</keyword>
<proteinExistence type="predicted"/>
<accession>A0A096AQU9</accession>
<dbReference type="InterPro" id="IPR001307">
    <property type="entry name" value="Thiosulphate_STrfase_CS"/>
</dbReference>
<gene>
    <name evidence="3" type="ORF">HMPREF0661_06155</name>
</gene>
<dbReference type="Gene3D" id="3.40.250.10">
    <property type="entry name" value="Rhodanese-like domain"/>
    <property type="match status" value="1"/>
</dbReference>
<protein>
    <submittedName>
        <fullName evidence="3">Sulfurtransferase</fullName>
    </submittedName>
</protein>
<dbReference type="PANTHER" id="PTHR43031">
    <property type="entry name" value="FAD-DEPENDENT OXIDOREDUCTASE"/>
    <property type="match status" value="1"/>
</dbReference>
<dbReference type="PROSITE" id="PS50206">
    <property type="entry name" value="RHODANESE_3"/>
    <property type="match status" value="1"/>
</dbReference>
<dbReference type="PROSITE" id="PS51257">
    <property type="entry name" value="PROKAR_LIPOPROTEIN"/>
    <property type="match status" value="1"/>
</dbReference>
<dbReference type="InterPro" id="IPR050229">
    <property type="entry name" value="GlpE_sulfurtransferase"/>
</dbReference>
<feature type="chain" id="PRO_5001915514" evidence="1">
    <location>
        <begin position="21"/>
        <end position="128"/>
    </location>
</feature>
<dbReference type="EMBL" id="JRNS01000322">
    <property type="protein sequence ID" value="KGF49081.1"/>
    <property type="molecule type" value="Genomic_DNA"/>
</dbReference>
<evidence type="ECO:0000313" key="3">
    <source>
        <dbReference type="EMBL" id="KGF49081.1"/>
    </source>
</evidence>
<comment type="caution">
    <text evidence="3">The sequence shown here is derived from an EMBL/GenBank/DDBJ whole genome shotgun (WGS) entry which is preliminary data.</text>
</comment>
<dbReference type="InterPro" id="IPR036873">
    <property type="entry name" value="Rhodanese-like_dom_sf"/>
</dbReference>
<dbReference type="AlphaFoldDB" id="A0A096AQU9"/>
<dbReference type="CDD" id="cd00158">
    <property type="entry name" value="RHOD"/>
    <property type="match status" value="1"/>
</dbReference>
<feature type="domain" description="Rhodanese" evidence="2">
    <location>
        <begin position="37"/>
        <end position="127"/>
    </location>
</feature>
<dbReference type="SMART" id="SM00450">
    <property type="entry name" value="RHOD"/>
    <property type="match status" value="1"/>
</dbReference>
<dbReference type="Proteomes" id="UP000029578">
    <property type="component" value="Unassembled WGS sequence"/>
</dbReference>
<dbReference type="InterPro" id="IPR001763">
    <property type="entry name" value="Rhodanese-like_dom"/>
</dbReference>
<sequence>MKKLFTAILAALGIGMGACAQNPYTDVDVNRFDQIIKSDSVQLVDVRKLDEFTGGHIPGAMHIDVLTPSFLSNALAKLDKKRPCAVYCRSGKRSAMAATLLAKEGYTVTNLLGGIIAWTEAKKKIVKE</sequence>
<dbReference type="GO" id="GO:0004792">
    <property type="term" value="F:thiosulfate-cyanide sulfurtransferase activity"/>
    <property type="evidence" value="ECO:0007669"/>
    <property type="project" value="InterPro"/>
</dbReference>
<dbReference type="PROSITE" id="PS00380">
    <property type="entry name" value="RHODANESE_1"/>
    <property type="match status" value="1"/>
</dbReference>
<organism evidence="3 4">
    <name type="scientific">Prevotella melaninogenica DNF00666</name>
    <dbReference type="NCBI Taxonomy" id="1401073"/>
    <lineage>
        <taxon>Bacteria</taxon>
        <taxon>Pseudomonadati</taxon>
        <taxon>Bacteroidota</taxon>
        <taxon>Bacteroidia</taxon>
        <taxon>Bacteroidales</taxon>
        <taxon>Prevotellaceae</taxon>
        <taxon>Prevotella</taxon>
    </lineage>
</organism>
<keyword evidence="3" id="KW-0808">Transferase</keyword>
<evidence type="ECO:0000256" key="1">
    <source>
        <dbReference type="SAM" id="SignalP"/>
    </source>
</evidence>
<reference evidence="3 4" key="1">
    <citation type="submission" date="2014-07" db="EMBL/GenBank/DDBJ databases">
        <authorList>
            <person name="McCorrison J."/>
            <person name="Sanka R."/>
            <person name="Torralba M."/>
            <person name="Gillis M."/>
            <person name="Haft D.H."/>
            <person name="Methe B."/>
            <person name="Sutton G."/>
            <person name="Nelson K.E."/>
        </authorList>
    </citation>
    <scope>NUCLEOTIDE SEQUENCE [LARGE SCALE GENOMIC DNA]</scope>
    <source>
        <strain evidence="3 4">DNF00666</strain>
    </source>
</reference>
<name>A0A096AQU9_9BACT</name>
<dbReference type="SUPFAM" id="SSF52821">
    <property type="entry name" value="Rhodanese/Cell cycle control phosphatase"/>
    <property type="match status" value="1"/>
</dbReference>
<feature type="signal peptide" evidence="1">
    <location>
        <begin position="1"/>
        <end position="20"/>
    </location>
</feature>